<dbReference type="SMART" id="SM00788">
    <property type="entry name" value="Adenylsucc_synt"/>
    <property type="match status" value="1"/>
</dbReference>
<dbReference type="InterPro" id="IPR042109">
    <property type="entry name" value="Adenylosuccinate_synth_dom1"/>
</dbReference>
<keyword evidence="6" id="KW-0067">ATP-binding</keyword>
<comment type="function">
    <text evidence="6">Involved in the synthesis of the atypical nucleotide dZTP (2-amino-2'-deoxyadenosine-5'-triphosphate). Catalyzes the condensation of aspartate with deoxyguanylate into dSMP (N6-succino-2-amino-2'-deoxyadenylate), which undergoes defumarylation and phosphorylation respectively by host PurB and guanylate/nucleoside diphosphate kinases to give dZTP. dZTP is integrated into the viral genome instead of adenine by the viral DNA polymerase. This Z-base probably completely replaces adenosine and forms a triple bond to the opposite T-base. The resulting non-standard viral DNA is called Z-genome. The chemically modified DNA is probably harder for the host bacteria to digest with nucleases or restriction enzymes.</text>
</comment>
<dbReference type="EC" id="6.3.4.25" evidence="6"/>
<proteinExistence type="inferred from homology"/>
<comment type="caution">
    <text evidence="6">Lacks conserved residue(s) required for the propagation of feature annotation.</text>
</comment>
<dbReference type="InterPro" id="IPR027417">
    <property type="entry name" value="P-loop_NTPase"/>
</dbReference>
<name>A0A6J5NAR9_9CAUD</name>
<feature type="binding site" evidence="6">
    <location>
        <position position="350"/>
    </location>
    <ligand>
        <name>ATP</name>
        <dbReference type="ChEBI" id="CHEBI:30616"/>
    </ligand>
</feature>
<keyword evidence="3 6" id="KW-0547">Nucleotide-binding</keyword>
<feature type="binding site" evidence="6">
    <location>
        <position position="142"/>
    </location>
    <ligand>
        <name>dGMP</name>
        <dbReference type="ChEBI" id="CHEBI:57673"/>
    </ligand>
</feature>
<keyword evidence="1 6" id="KW-0436">Ligase</keyword>
<evidence type="ECO:0000256" key="5">
    <source>
        <dbReference type="ARBA" id="ARBA00022842"/>
    </source>
</evidence>
<keyword evidence="2 6" id="KW-0479">Metal-binding</keyword>
<comment type="catalytic activity">
    <reaction evidence="6">
        <text>dGMP + L-aspartate + ATP = (2S)-2-amino-2'-deoxyadenylo-succinate + ADP + phosphate + 2 H(+)</text>
        <dbReference type="Rhea" id="RHEA:67628"/>
        <dbReference type="ChEBI" id="CHEBI:15378"/>
        <dbReference type="ChEBI" id="CHEBI:29991"/>
        <dbReference type="ChEBI" id="CHEBI:30616"/>
        <dbReference type="ChEBI" id="CHEBI:43474"/>
        <dbReference type="ChEBI" id="CHEBI:57673"/>
        <dbReference type="ChEBI" id="CHEBI:172924"/>
        <dbReference type="ChEBI" id="CHEBI:456216"/>
        <dbReference type="EC" id="6.3.4.25"/>
    </reaction>
</comment>
<gene>
    <name evidence="6" type="primary">purZ</name>
    <name evidence="7" type="ORF">UFOVP661_20</name>
</gene>
<feature type="binding site" evidence="6">
    <location>
        <position position="22"/>
    </location>
    <ligand>
        <name>ATP</name>
        <dbReference type="ChEBI" id="CHEBI:30616"/>
    </ligand>
</feature>
<feature type="binding site" evidence="6">
    <location>
        <position position="196"/>
    </location>
    <ligand>
        <name>ATP</name>
        <dbReference type="ChEBI" id="CHEBI:30616"/>
    </ligand>
</feature>
<dbReference type="Pfam" id="PF00709">
    <property type="entry name" value="Adenylsucc_synt"/>
    <property type="match status" value="2"/>
</dbReference>
<dbReference type="GO" id="GO:0005524">
    <property type="term" value="F:ATP binding"/>
    <property type="evidence" value="ECO:0007669"/>
    <property type="project" value="UniProtKB-UniRule"/>
</dbReference>
<evidence type="ECO:0000256" key="4">
    <source>
        <dbReference type="ARBA" id="ARBA00022755"/>
    </source>
</evidence>
<evidence type="ECO:0000256" key="3">
    <source>
        <dbReference type="ARBA" id="ARBA00022741"/>
    </source>
</evidence>
<feature type="binding site" evidence="6">
    <location>
        <position position="58"/>
    </location>
    <ligand>
        <name>ATP</name>
        <dbReference type="ChEBI" id="CHEBI:30616"/>
    </ligand>
</feature>
<dbReference type="GO" id="GO:0000287">
    <property type="term" value="F:magnesium ion binding"/>
    <property type="evidence" value="ECO:0007669"/>
    <property type="project" value="UniProtKB-UniRule"/>
</dbReference>
<sequence length="370" mass="40953">MSSFLTRGKASVVIDGQFGSTGKGLAAAYQVEQMNRYSPHHDWGYTVCTTNAAPNAGHTTVLPDGTKFITFHMPTMGVLKKDSIIYLNAGAIIDIEVLEEEINTLGIDFRRVIIHPNAAVITQEDKDYEKDKSSGATQIASTQKGVGRALARKIMREGDTAKDYTKHLSYLGMSVKPLDLNDVMDNGYAVCIETPQGMGLSLNNGFHPHCTSREVSVSQSLSDAGVHPSYLGQTLMTVRTYPIRVGNIVDENGATIGYSGGVYDDQHELNWEDFPNVEPERTTVTKRVRRIFTFSEMQYRQSIARLRPDIVHLGFCDYLLNEAELVKILNKMMAAHAHYKVNPQIVYSFGPCTTDVLSLHDAVERLSNGN</sequence>
<dbReference type="PANTHER" id="PTHR11846">
    <property type="entry name" value="ADENYLOSUCCINATE SYNTHETASE"/>
    <property type="match status" value="1"/>
</dbReference>
<evidence type="ECO:0000313" key="7">
    <source>
        <dbReference type="EMBL" id="CAB4155847.1"/>
    </source>
</evidence>
<dbReference type="Gene3D" id="3.40.440.10">
    <property type="entry name" value="Adenylosuccinate Synthetase, subunit A, domain 1"/>
    <property type="match status" value="2"/>
</dbReference>
<feature type="binding site" evidence="6">
    <location>
        <position position="20"/>
    </location>
    <ligand>
        <name>ATP</name>
        <dbReference type="ChEBI" id="CHEBI:30616"/>
    </ligand>
</feature>
<dbReference type="GO" id="GO:0044208">
    <property type="term" value="P:'de novo' AMP biosynthetic process"/>
    <property type="evidence" value="ECO:0007669"/>
    <property type="project" value="TreeGrafter"/>
</dbReference>
<feature type="binding site" evidence="6">
    <location>
        <position position="24"/>
    </location>
    <ligand>
        <name>ATP</name>
        <dbReference type="ChEBI" id="CHEBI:30616"/>
    </ligand>
</feature>
<feature type="binding site" evidence="6">
    <location>
        <position position="20"/>
    </location>
    <ligand>
        <name>dGMP</name>
        <dbReference type="ChEBI" id="CHEBI:57673"/>
    </ligand>
</feature>
<feature type="binding site" evidence="6">
    <location>
        <position position="23"/>
    </location>
    <ligand>
        <name>ATP</name>
        <dbReference type="ChEBI" id="CHEBI:30616"/>
    </ligand>
</feature>
<reference evidence="7" key="1">
    <citation type="submission" date="2020-04" db="EMBL/GenBank/DDBJ databases">
        <authorList>
            <person name="Chiriac C."/>
            <person name="Salcher M."/>
            <person name="Ghai R."/>
            <person name="Kavagutti S V."/>
        </authorList>
    </citation>
    <scope>NUCLEOTIDE SEQUENCE</scope>
</reference>
<dbReference type="InterPro" id="IPR046383">
    <property type="entry name" value="Phage_PurZ"/>
</dbReference>
<feature type="binding site" evidence="6">
    <location>
        <position position="57"/>
    </location>
    <ligand>
        <name>ATP</name>
        <dbReference type="ChEBI" id="CHEBI:30616"/>
    </ligand>
</feature>
<comment type="similarity">
    <text evidence="6">Belongs to the Caudovirales PurZ family.</text>
</comment>
<comment type="pathway">
    <text evidence="6">Purine metabolism.</text>
</comment>
<organism evidence="7">
    <name type="scientific">uncultured Caudovirales phage</name>
    <dbReference type="NCBI Taxonomy" id="2100421"/>
    <lineage>
        <taxon>Viruses</taxon>
        <taxon>Duplodnaviria</taxon>
        <taxon>Heunggongvirae</taxon>
        <taxon>Uroviricota</taxon>
        <taxon>Caudoviricetes</taxon>
        <taxon>Peduoviridae</taxon>
        <taxon>Maltschvirus</taxon>
        <taxon>Maltschvirus maltsch</taxon>
    </lineage>
</organism>
<feature type="active site" description="Proton acceptor" evidence="6">
    <location>
        <position position="20"/>
    </location>
</feature>
<feature type="binding site" evidence="6">
    <location>
        <position position="141"/>
    </location>
    <ligand>
        <name>dGMP</name>
        <dbReference type="ChEBI" id="CHEBI:57673"/>
    </ligand>
</feature>
<dbReference type="SUPFAM" id="SSF52540">
    <property type="entry name" value="P-loop containing nucleoside triphosphate hydrolases"/>
    <property type="match status" value="1"/>
</dbReference>
<comment type="cofactor">
    <cofactor evidence="6">
        <name>Mg(2+)</name>
        <dbReference type="ChEBI" id="CHEBI:18420"/>
    </cofactor>
</comment>
<feature type="binding site" evidence="6">
    <location>
        <position position="21"/>
    </location>
    <ligand>
        <name>ATP</name>
        <dbReference type="ChEBI" id="CHEBI:30616"/>
    </ligand>
</feature>
<accession>A0A6J5NAR9</accession>
<evidence type="ECO:0000256" key="1">
    <source>
        <dbReference type="ARBA" id="ARBA00022598"/>
    </source>
</evidence>
<protein>
    <recommendedName>
        <fullName evidence="6">N6-succino-2-amino-2'-deoxyadenylate synthase</fullName>
        <ecNumber evidence="6">6.3.4.25</ecNumber>
    </recommendedName>
    <alternativeName>
        <fullName evidence="6">2-amino-2'-deoxyadenylo-succinate synthase</fullName>
    </alternativeName>
    <alternativeName>
        <fullName evidence="6">PurZ</fullName>
    </alternativeName>
</protein>
<feature type="binding site" evidence="6">
    <location>
        <position position="283"/>
    </location>
    <ligand>
        <name>Mg(2+)</name>
        <dbReference type="ChEBI" id="CHEBI:18420"/>
    </ligand>
</feature>
<keyword evidence="4 6" id="KW-0658">Purine biosynthesis</keyword>
<dbReference type="GO" id="GO:0004019">
    <property type="term" value="F:adenylosuccinate synthase activity"/>
    <property type="evidence" value="ECO:0007669"/>
    <property type="project" value="InterPro"/>
</dbReference>
<evidence type="ECO:0000256" key="6">
    <source>
        <dbReference type="HAMAP-Rule" id="MF_04166"/>
    </source>
</evidence>
<feature type="binding site" evidence="6">
    <location>
        <position position="59"/>
    </location>
    <ligand>
        <name>ATP</name>
        <dbReference type="ChEBI" id="CHEBI:30616"/>
    </ligand>
</feature>
<feature type="binding site" evidence="6">
    <location>
        <position position="284"/>
    </location>
    <ligand>
        <name>L-aspartate</name>
        <dbReference type="ChEBI" id="CHEBI:29991"/>
    </ligand>
</feature>
<feature type="binding site" evidence="6">
    <location>
        <position position="289"/>
    </location>
    <ligand>
        <name>L-aspartate</name>
        <dbReference type="ChEBI" id="CHEBI:29991"/>
    </ligand>
</feature>
<feature type="binding site" evidence="6">
    <location>
        <position position="283"/>
    </location>
    <ligand>
        <name>L-aspartate</name>
        <dbReference type="ChEBI" id="CHEBI:29991"/>
    </ligand>
</feature>
<dbReference type="GO" id="GO:0046040">
    <property type="term" value="P:IMP metabolic process"/>
    <property type="evidence" value="ECO:0007669"/>
    <property type="project" value="TreeGrafter"/>
</dbReference>
<dbReference type="HAMAP" id="MF_04166">
    <property type="entry name" value="Phage_PURZ"/>
    <property type="match status" value="1"/>
</dbReference>
<dbReference type="InterPro" id="IPR001114">
    <property type="entry name" value="Adenylosuccinate_synthetase"/>
</dbReference>
<feature type="binding site" evidence="6">
    <location>
        <position position="57"/>
    </location>
    <ligand>
        <name>Mg(2+)</name>
        <dbReference type="ChEBI" id="CHEBI:18420"/>
    </ligand>
</feature>
<feature type="binding site" evidence="6">
    <location>
        <position position="20"/>
    </location>
    <ligand>
        <name>Mg(2+)</name>
        <dbReference type="ChEBI" id="CHEBI:18420"/>
    </ligand>
</feature>
<dbReference type="EMBL" id="LR796642">
    <property type="protein sequence ID" value="CAB4155847.1"/>
    <property type="molecule type" value="Genomic_DNA"/>
</dbReference>
<feature type="binding site" evidence="6">
    <location>
        <position position="156"/>
    </location>
    <ligand>
        <name>dGMP</name>
        <dbReference type="ChEBI" id="CHEBI:57673"/>
    </ligand>
</feature>
<keyword evidence="5 6" id="KW-0460">Magnesium</keyword>
<evidence type="ECO:0000256" key="2">
    <source>
        <dbReference type="ARBA" id="ARBA00022723"/>
    </source>
</evidence>
<feature type="binding site" evidence="6">
    <location>
        <position position="55"/>
    </location>
    <ligand>
        <name>dGMP</name>
        <dbReference type="ChEBI" id="CHEBI:57673"/>
    </ligand>
</feature>
<dbReference type="PANTHER" id="PTHR11846:SF0">
    <property type="entry name" value="ADENYLOSUCCINATE SYNTHETASE"/>
    <property type="match status" value="1"/>
</dbReference>
<feature type="binding site" evidence="6">
    <location>
        <position position="211"/>
    </location>
    <ligand>
        <name>dGMP</name>
        <dbReference type="ChEBI" id="CHEBI:57673"/>
    </ligand>
</feature>